<sequence length="119" mass="13592">MPRYCFINRVRPDRLDEYTEAHAAVWPEMLEALRDSGWRNYQLYLAPDGLLVGHFEADDYEAAQAAMGRTAVNERWQSNMERFFVNPGNPDEGFELLPEIFSLEDQLAAAGLPTGPEQN</sequence>
<dbReference type="GO" id="GO:0019301">
    <property type="term" value="P:rhamnose catabolic process"/>
    <property type="evidence" value="ECO:0007669"/>
    <property type="project" value="TreeGrafter"/>
</dbReference>
<proteinExistence type="predicted"/>
<dbReference type="InterPro" id="IPR008000">
    <property type="entry name" value="Rham/fucose_mutarotase"/>
</dbReference>
<dbReference type="AlphaFoldDB" id="A0A7M1SRA0"/>
<dbReference type="PANTHER" id="PTHR34389">
    <property type="entry name" value="L-RHAMNOSE MUTAROTASE"/>
    <property type="match status" value="1"/>
</dbReference>
<dbReference type="InterPro" id="IPR011008">
    <property type="entry name" value="Dimeric_a/b-barrel"/>
</dbReference>
<dbReference type="Pfam" id="PF05336">
    <property type="entry name" value="rhaM"/>
    <property type="match status" value="1"/>
</dbReference>
<dbReference type="Proteomes" id="UP000593758">
    <property type="component" value="Chromosome"/>
</dbReference>
<reference evidence="1 2" key="1">
    <citation type="submission" date="2020-10" db="EMBL/GenBank/DDBJ databases">
        <title>Haloactinobacterium sp. RN3S43, a bacterium isolated from saline soil.</title>
        <authorList>
            <person name="Sun J.-Q."/>
        </authorList>
    </citation>
    <scope>NUCLEOTIDE SEQUENCE [LARGE SCALE GENOMIC DNA]</scope>
    <source>
        <strain evidence="1 2">RN3S43</strain>
    </source>
</reference>
<dbReference type="PANTHER" id="PTHR34389:SF2">
    <property type="entry name" value="L-RHAMNOSE MUTAROTASE"/>
    <property type="match status" value="1"/>
</dbReference>
<dbReference type="KEGG" id="halt:IM660_16030"/>
<dbReference type="EMBL" id="CP063169">
    <property type="protein sequence ID" value="QOR70119.1"/>
    <property type="molecule type" value="Genomic_DNA"/>
</dbReference>
<gene>
    <name evidence="1" type="ORF">IM660_16030</name>
</gene>
<dbReference type="RefSeq" id="WP_193496809.1">
    <property type="nucleotide sequence ID" value="NZ_CP063169.1"/>
</dbReference>
<evidence type="ECO:0000313" key="1">
    <source>
        <dbReference type="EMBL" id="QOR70119.1"/>
    </source>
</evidence>
<protein>
    <submittedName>
        <fullName evidence="1">L-rhamnose mutarotase</fullName>
    </submittedName>
</protein>
<keyword evidence="2" id="KW-1185">Reference proteome</keyword>
<name>A0A7M1SRA0_9MICO</name>
<accession>A0A7M1SRA0</accession>
<evidence type="ECO:0000313" key="2">
    <source>
        <dbReference type="Proteomes" id="UP000593758"/>
    </source>
</evidence>
<dbReference type="GO" id="GO:0016857">
    <property type="term" value="F:racemase and epimerase activity, acting on carbohydrates and derivatives"/>
    <property type="evidence" value="ECO:0007669"/>
    <property type="project" value="InterPro"/>
</dbReference>
<organism evidence="1 2">
    <name type="scientific">Ruania alkalisoli</name>
    <dbReference type="NCBI Taxonomy" id="2779775"/>
    <lineage>
        <taxon>Bacteria</taxon>
        <taxon>Bacillati</taxon>
        <taxon>Actinomycetota</taxon>
        <taxon>Actinomycetes</taxon>
        <taxon>Micrococcales</taxon>
        <taxon>Ruaniaceae</taxon>
        <taxon>Ruania</taxon>
    </lineage>
</organism>
<dbReference type="Gene3D" id="3.30.70.100">
    <property type="match status" value="1"/>
</dbReference>
<dbReference type="SUPFAM" id="SSF54909">
    <property type="entry name" value="Dimeric alpha+beta barrel"/>
    <property type="match status" value="1"/>
</dbReference>